<gene>
    <name evidence="1" type="ORF">CC78DRAFT_576680</name>
</gene>
<keyword evidence="2" id="KW-1185">Reference proteome</keyword>
<name>A0A9P4KJ16_9PLEO</name>
<evidence type="ECO:0000313" key="1">
    <source>
        <dbReference type="EMBL" id="KAF2267694.1"/>
    </source>
</evidence>
<protein>
    <submittedName>
        <fullName evidence="1">Uncharacterized protein</fullName>
    </submittedName>
</protein>
<evidence type="ECO:0000313" key="2">
    <source>
        <dbReference type="Proteomes" id="UP000800093"/>
    </source>
</evidence>
<organism evidence="1 2">
    <name type="scientific">Lojkania enalia</name>
    <dbReference type="NCBI Taxonomy" id="147567"/>
    <lineage>
        <taxon>Eukaryota</taxon>
        <taxon>Fungi</taxon>
        <taxon>Dikarya</taxon>
        <taxon>Ascomycota</taxon>
        <taxon>Pezizomycotina</taxon>
        <taxon>Dothideomycetes</taxon>
        <taxon>Pleosporomycetidae</taxon>
        <taxon>Pleosporales</taxon>
        <taxon>Pleosporales incertae sedis</taxon>
        <taxon>Lojkania</taxon>
    </lineage>
</organism>
<dbReference type="EMBL" id="ML986589">
    <property type="protein sequence ID" value="KAF2267694.1"/>
    <property type="molecule type" value="Genomic_DNA"/>
</dbReference>
<dbReference type="Proteomes" id="UP000800093">
    <property type="component" value="Unassembled WGS sequence"/>
</dbReference>
<comment type="caution">
    <text evidence="1">The sequence shown here is derived from an EMBL/GenBank/DDBJ whole genome shotgun (WGS) entry which is preliminary data.</text>
</comment>
<proteinExistence type="predicted"/>
<reference evidence="2" key="1">
    <citation type="journal article" date="2020" name="Stud. Mycol.">
        <title>101 Dothideomycetes genomes: A test case for predicting lifestyles and emergence of pathogens.</title>
        <authorList>
            <person name="Haridas S."/>
            <person name="Albert R."/>
            <person name="Binder M."/>
            <person name="Bloem J."/>
            <person name="LaButti K."/>
            <person name="Salamov A."/>
            <person name="Andreopoulos B."/>
            <person name="Baker S."/>
            <person name="Barry K."/>
            <person name="Bills G."/>
            <person name="Bluhm B."/>
            <person name="Cannon C."/>
            <person name="Castanera R."/>
            <person name="Culley D."/>
            <person name="Daum C."/>
            <person name="Ezra D."/>
            <person name="Gonzalez J."/>
            <person name="Henrissat B."/>
            <person name="Kuo A."/>
            <person name="Liang C."/>
            <person name="Lipzen A."/>
            <person name="Lutzoni F."/>
            <person name="Magnuson J."/>
            <person name="Mondo S."/>
            <person name="Nolan M."/>
            <person name="Ohm R."/>
            <person name="Pangilinan J."/>
            <person name="Park H.-J."/>
            <person name="Ramirez L."/>
            <person name="Alfaro M."/>
            <person name="Sun H."/>
            <person name="Tritt A."/>
            <person name="Yoshinaga Y."/>
            <person name="Zwiers L.-H."/>
            <person name="Turgeon B."/>
            <person name="Goodwin S."/>
            <person name="Spatafora J."/>
            <person name="Crous P."/>
            <person name="Grigoriev I."/>
        </authorList>
    </citation>
    <scope>NUCLEOTIDE SEQUENCE [LARGE SCALE GENOMIC DNA]</scope>
    <source>
        <strain evidence="2">CBS 304.66</strain>
    </source>
</reference>
<dbReference type="AlphaFoldDB" id="A0A9P4KJ16"/>
<sequence>MPLLLLFSPGLMPSNQTPVVRTAGLQLHDLHMSSIRKCSHHRPLTGYDAVSREHAYRNAGCLEKSASSGKTVGWGTLIDRSKRQTVGIERLDVLTGLRIGNFCFNVGADLTVDFRRWSFTLRSDDGRVVPHG</sequence>
<accession>A0A9P4KJ16</accession>